<dbReference type="EMBL" id="LAZR01011250">
    <property type="protein sequence ID" value="KKM62658.1"/>
    <property type="molecule type" value="Genomic_DNA"/>
</dbReference>
<comment type="caution">
    <text evidence="2">The sequence shown here is derived from an EMBL/GenBank/DDBJ whole genome shotgun (WGS) entry which is preliminary data.</text>
</comment>
<keyword evidence="1" id="KW-0472">Membrane</keyword>
<proteinExistence type="predicted"/>
<feature type="transmembrane region" description="Helical" evidence="1">
    <location>
        <begin position="61"/>
        <end position="86"/>
    </location>
</feature>
<dbReference type="AlphaFoldDB" id="A0A0F9IZ95"/>
<name>A0A0F9IZ95_9ZZZZ</name>
<keyword evidence="1" id="KW-0812">Transmembrane</keyword>
<reference evidence="2" key="1">
    <citation type="journal article" date="2015" name="Nature">
        <title>Complex archaea that bridge the gap between prokaryotes and eukaryotes.</title>
        <authorList>
            <person name="Spang A."/>
            <person name="Saw J.H."/>
            <person name="Jorgensen S.L."/>
            <person name="Zaremba-Niedzwiedzka K."/>
            <person name="Martijn J."/>
            <person name="Lind A.E."/>
            <person name="van Eijk R."/>
            <person name="Schleper C."/>
            <person name="Guy L."/>
            <person name="Ettema T.J."/>
        </authorList>
    </citation>
    <scope>NUCLEOTIDE SEQUENCE</scope>
</reference>
<sequence>MVSIKKKIVKQVLFILILTVIIYLFYLNIPDFLSMVRSIDYEELISEFLRLLRGEFYWHELLILNISYVFVFYKLLVNLIIVIYSVRISSITKLKLHKIVVS</sequence>
<organism evidence="2">
    <name type="scientific">marine sediment metagenome</name>
    <dbReference type="NCBI Taxonomy" id="412755"/>
    <lineage>
        <taxon>unclassified sequences</taxon>
        <taxon>metagenomes</taxon>
        <taxon>ecological metagenomes</taxon>
    </lineage>
</organism>
<accession>A0A0F9IZ95</accession>
<evidence type="ECO:0000313" key="2">
    <source>
        <dbReference type="EMBL" id="KKM62658.1"/>
    </source>
</evidence>
<keyword evidence="1" id="KW-1133">Transmembrane helix</keyword>
<feature type="transmembrane region" description="Helical" evidence="1">
    <location>
        <begin position="12"/>
        <end position="29"/>
    </location>
</feature>
<gene>
    <name evidence="2" type="ORF">LCGC14_1519510</name>
</gene>
<evidence type="ECO:0000256" key="1">
    <source>
        <dbReference type="SAM" id="Phobius"/>
    </source>
</evidence>
<protein>
    <submittedName>
        <fullName evidence="2">Uncharacterized protein</fullName>
    </submittedName>
</protein>